<dbReference type="OrthoDB" id="5296287at2759"/>
<dbReference type="PRINTS" id="PR00171">
    <property type="entry name" value="SUGRTRNSPORT"/>
</dbReference>
<feature type="transmembrane region" description="Helical" evidence="7">
    <location>
        <begin position="119"/>
        <end position="137"/>
    </location>
</feature>
<keyword evidence="4 7" id="KW-0812">Transmembrane</keyword>
<feature type="transmembrane region" description="Helical" evidence="7">
    <location>
        <begin position="80"/>
        <end position="98"/>
    </location>
</feature>
<dbReference type="GO" id="GO:0005351">
    <property type="term" value="F:carbohydrate:proton symporter activity"/>
    <property type="evidence" value="ECO:0007669"/>
    <property type="project" value="TreeGrafter"/>
</dbReference>
<dbReference type="Proteomes" id="UP001149165">
    <property type="component" value="Unassembled WGS sequence"/>
</dbReference>
<dbReference type="InterPro" id="IPR005828">
    <property type="entry name" value="MFS_sugar_transport-like"/>
</dbReference>
<keyword evidence="3" id="KW-0813">Transport</keyword>
<feature type="domain" description="Major facilitator superfamily (MFS) profile" evidence="8">
    <location>
        <begin position="1"/>
        <end position="479"/>
    </location>
</feature>
<protein>
    <recommendedName>
        <fullName evidence="8">Major facilitator superfamily (MFS) profile domain-containing protein</fullName>
    </recommendedName>
</protein>
<dbReference type="PROSITE" id="PS50850">
    <property type="entry name" value="MFS"/>
    <property type="match status" value="1"/>
</dbReference>
<dbReference type="PANTHER" id="PTHR48022:SF59">
    <property type="entry name" value="MAJOR FACILITATOR SUPERFAMILY (MFS) PROFILE DOMAIN-CONTAINING PROTEIN"/>
    <property type="match status" value="1"/>
</dbReference>
<comment type="subcellular location">
    <subcellularLocation>
        <location evidence="1">Membrane</location>
        <topology evidence="1">Multi-pass membrane protein</topology>
    </subcellularLocation>
</comment>
<dbReference type="PANTHER" id="PTHR48022">
    <property type="entry name" value="PLASTIDIC GLUCOSE TRANSPORTER 4"/>
    <property type="match status" value="1"/>
</dbReference>
<dbReference type="Gene3D" id="1.20.1250.20">
    <property type="entry name" value="MFS general substrate transporter like domains"/>
    <property type="match status" value="1"/>
</dbReference>
<evidence type="ECO:0000256" key="1">
    <source>
        <dbReference type="ARBA" id="ARBA00004141"/>
    </source>
</evidence>
<keyword evidence="5 7" id="KW-1133">Transmembrane helix</keyword>
<dbReference type="InterPro" id="IPR005829">
    <property type="entry name" value="Sugar_transporter_CS"/>
</dbReference>
<feature type="transmembrane region" description="Helical" evidence="7">
    <location>
        <begin position="26"/>
        <end position="48"/>
    </location>
</feature>
<evidence type="ECO:0000256" key="7">
    <source>
        <dbReference type="SAM" id="Phobius"/>
    </source>
</evidence>
<evidence type="ECO:0000313" key="9">
    <source>
        <dbReference type="EMBL" id="KAJ5107176.1"/>
    </source>
</evidence>
<dbReference type="Pfam" id="PF00083">
    <property type="entry name" value="Sugar_tr"/>
    <property type="match status" value="1"/>
</dbReference>
<organism evidence="9 10">
    <name type="scientific">Penicillium angulare</name>
    <dbReference type="NCBI Taxonomy" id="116970"/>
    <lineage>
        <taxon>Eukaryota</taxon>
        <taxon>Fungi</taxon>
        <taxon>Dikarya</taxon>
        <taxon>Ascomycota</taxon>
        <taxon>Pezizomycotina</taxon>
        <taxon>Eurotiomycetes</taxon>
        <taxon>Eurotiomycetidae</taxon>
        <taxon>Eurotiales</taxon>
        <taxon>Aspergillaceae</taxon>
        <taxon>Penicillium</taxon>
    </lineage>
</organism>
<dbReference type="InterPro" id="IPR020846">
    <property type="entry name" value="MFS_dom"/>
</dbReference>
<feature type="transmembrane region" description="Helical" evidence="7">
    <location>
        <begin position="424"/>
        <end position="442"/>
    </location>
</feature>
<evidence type="ECO:0000256" key="3">
    <source>
        <dbReference type="ARBA" id="ARBA00022448"/>
    </source>
</evidence>
<comment type="caution">
    <text evidence="9">The sequence shown here is derived from an EMBL/GenBank/DDBJ whole genome shotgun (WGS) entry which is preliminary data.</text>
</comment>
<reference evidence="9" key="2">
    <citation type="journal article" date="2023" name="IMA Fungus">
        <title>Comparative genomic study of the Penicillium genus elucidates a diverse pangenome and 15 lateral gene transfer events.</title>
        <authorList>
            <person name="Petersen C."/>
            <person name="Sorensen T."/>
            <person name="Nielsen M.R."/>
            <person name="Sondergaard T.E."/>
            <person name="Sorensen J.L."/>
            <person name="Fitzpatrick D.A."/>
            <person name="Frisvad J.C."/>
            <person name="Nielsen K.L."/>
        </authorList>
    </citation>
    <scope>NUCLEOTIDE SEQUENCE</scope>
    <source>
        <strain evidence="9">IBT 30069</strain>
    </source>
</reference>
<feature type="transmembrane region" description="Helical" evidence="7">
    <location>
        <begin position="389"/>
        <end position="412"/>
    </location>
</feature>
<evidence type="ECO:0000256" key="4">
    <source>
        <dbReference type="ARBA" id="ARBA00022692"/>
    </source>
</evidence>
<feature type="transmembrane region" description="Helical" evidence="7">
    <location>
        <begin position="454"/>
        <end position="475"/>
    </location>
</feature>
<dbReference type="InterPro" id="IPR036259">
    <property type="entry name" value="MFS_trans_sf"/>
</dbReference>
<keyword evidence="6 7" id="KW-0472">Membrane</keyword>
<evidence type="ECO:0000313" key="10">
    <source>
        <dbReference type="Proteomes" id="UP001149165"/>
    </source>
</evidence>
<dbReference type="AlphaFoldDB" id="A0A9W9KIM9"/>
<dbReference type="InterPro" id="IPR050360">
    <property type="entry name" value="MFS_Sugar_Transporters"/>
</dbReference>
<name>A0A9W9KIM9_9EURO</name>
<proteinExistence type="inferred from homology"/>
<dbReference type="EMBL" id="JAPQKH010000003">
    <property type="protein sequence ID" value="KAJ5107176.1"/>
    <property type="molecule type" value="Genomic_DNA"/>
</dbReference>
<gene>
    <name evidence="9" type="ORF">N7456_003851</name>
</gene>
<feature type="transmembrane region" description="Helical" evidence="7">
    <location>
        <begin position="157"/>
        <end position="177"/>
    </location>
</feature>
<keyword evidence="10" id="KW-1185">Reference proteome</keyword>
<evidence type="ECO:0000256" key="2">
    <source>
        <dbReference type="ARBA" id="ARBA00010992"/>
    </source>
</evidence>
<comment type="similarity">
    <text evidence="2">Belongs to the major facilitator superfamily. Sugar transporter (TC 2.A.1.1) family.</text>
</comment>
<dbReference type="GO" id="GO:0016020">
    <property type="term" value="C:membrane"/>
    <property type="evidence" value="ECO:0007669"/>
    <property type="project" value="UniProtKB-SubCell"/>
</dbReference>
<reference evidence="9" key="1">
    <citation type="submission" date="2022-11" db="EMBL/GenBank/DDBJ databases">
        <authorList>
            <person name="Petersen C."/>
        </authorList>
    </citation>
    <scope>NUCLEOTIDE SEQUENCE</scope>
    <source>
        <strain evidence="9">IBT 30069</strain>
    </source>
</reference>
<dbReference type="SUPFAM" id="SSF103473">
    <property type="entry name" value="MFS general substrate transporter"/>
    <property type="match status" value="1"/>
</dbReference>
<dbReference type="PROSITE" id="PS00216">
    <property type="entry name" value="SUGAR_TRANSPORT_1"/>
    <property type="match status" value="1"/>
</dbReference>
<feature type="transmembrane region" description="Helical" evidence="7">
    <location>
        <begin position="189"/>
        <end position="208"/>
    </location>
</feature>
<dbReference type="InterPro" id="IPR003663">
    <property type="entry name" value="Sugar/inositol_transpt"/>
</dbReference>
<evidence type="ECO:0000256" key="6">
    <source>
        <dbReference type="ARBA" id="ARBA00023136"/>
    </source>
</evidence>
<evidence type="ECO:0000256" key="5">
    <source>
        <dbReference type="ARBA" id="ARBA00022989"/>
    </source>
</evidence>
<feature type="transmembrane region" description="Helical" evidence="7">
    <location>
        <begin position="325"/>
        <end position="347"/>
    </location>
</feature>
<accession>A0A9W9KIM9</accession>
<sequence length="523" mass="58071">MGLKALLSRSAIATYGRNIKSAPREVILNPSLLISALMYASTAIPLTWDQGSASTITSLTGFQSHFGVSSGSDPSAVKNIVSLVYIGDAIGAALSYFINDRVGRFRMDYRAAGRRSKSHVSAARIISGLGIGALGVTGPMSIVEIAPKEIRGLLTSWYSVSMMIALLLSTFCVYGVELHIAPSNLQYQVVWFSPCVFMFLWVVASFFLCESPRWLVMSDRSENALETLVRLRGLQVDHPRINEEIHDITESINLENEVSEFDHASSFKIVRDFKETFTVPANLRRAQQALILYAFPQVSGGNSMTNYFIPILGILGLSGDSSRNLFLNGMYALSKLFFALFTSFFFIDVLGRRKSLFTGITMQMISILYLAVYLKFQQEGRASHAAGEAALASIFTFAFGYTTGLLTLPYVFGGELWPNRIRSFGAALSSTFHWLFHYAMTYGLPSLLARTNNWGAFIFFAAWCLVALLYVYLLVPEIAGYSVEEIDRIFSGPWVVNRMPWRKSQPSVLEGQDSDDGLKLTEY</sequence>
<evidence type="ECO:0000259" key="8">
    <source>
        <dbReference type="PROSITE" id="PS50850"/>
    </source>
</evidence>
<feature type="transmembrane region" description="Helical" evidence="7">
    <location>
        <begin position="356"/>
        <end position="374"/>
    </location>
</feature>